<feature type="transmembrane region" description="Helical" evidence="1">
    <location>
        <begin position="329"/>
        <end position="347"/>
    </location>
</feature>
<dbReference type="InterPro" id="IPR002656">
    <property type="entry name" value="Acyl_transf_3_dom"/>
</dbReference>
<name>A0A845G6U4_9BURK</name>
<evidence type="ECO:0000313" key="3">
    <source>
        <dbReference type="EMBL" id="MYM89340.1"/>
    </source>
</evidence>
<feature type="transmembrane region" description="Helical" evidence="1">
    <location>
        <begin position="141"/>
        <end position="163"/>
    </location>
</feature>
<keyword evidence="3" id="KW-0808">Transferase</keyword>
<dbReference type="PANTHER" id="PTHR36927:SF1">
    <property type="entry name" value="MDO-LIKE PROTEIN"/>
    <property type="match status" value="1"/>
</dbReference>
<evidence type="ECO:0000259" key="2">
    <source>
        <dbReference type="Pfam" id="PF01757"/>
    </source>
</evidence>
<feature type="transmembrane region" description="Helical" evidence="1">
    <location>
        <begin position="95"/>
        <end position="121"/>
    </location>
</feature>
<feature type="transmembrane region" description="Helical" evidence="1">
    <location>
        <begin position="353"/>
        <end position="375"/>
    </location>
</feature>
<dbReference type="Proteomes" id="UP000470302">
    <property type="component" value="Unassembled WGS sequence"/>
</dbReference>
<feature type="transmembrane region" description="Helical" evidence="1">
    <location>
        <begin position="225"/>
        <end position="243"/>
    </location>
</feature>
<reference evidence="3 4" key="1">
    <citation type="submission" date="2020-01" db="EMBL/GenBank/DDBJ databases">
        <title>Novel species isolated from a subtropical stream in China.</title>
        <authorList>
            <person name="Lu H."/>
        </authorList>
    </citation>
    <scope>NUCLEOTIDE SEQUENCE [LARGE SCALE GENOMIC DNA]</scope>
    <source>
        <strain evidence="3 4">FT82W</strain>
    </source>
</reference>
<keyword evidence="1" id="KW-0472">Membrane</keyword>
<feature type="transmembrane region" description="Helical" evidence="1">
    <location>
        <begin position="255"/>
        <end position="277"/>
    </location>
</feature>
<evidence type="ECO:0000313" key="4">
    <source>
        <dbReference type="Proteomes" id="UP000470302"/>
    </source>
</evidence>
<keyword evidence="1" id="KW-0812">Transmembrane</keyword>
<gene>
    <name evidence="3" type="ORF">GTP91_19455</name>
</gene>
<dbReference type="PANTHER" id="PTHR36927">
    <property type="entry name" value="BLR4337 PROTEIN"/>
    <property type="match status" value="1"/>
</dbReference>
<accession>A0A845G6U4</accession>
<keyword evidence="1" id="KW-1133">Transmembrane helix</keyword>
<sequence>MQDHHVERLHALDAIRGYALLLGIVFHATMSFIPIYSGLLWPVHDLHRSDALSLTFYVLHTFRMMLFFIVAGFFGRLSLGAKGRRPWLIDRLKRIGLPLLISWPIAWGLCSGIYIWGAMVMRSENNFRRHLWSGLPEVPFLHLWFLYILLLFYVLWLGTIALADRHPRARDRCAAWLDRLVACSVRHPAGVLLLAAPMTLALWLTPRWRMWFGIVTPDRSLVPPLSSFFIYALAFGLGWFLHRQRGLLDTWRRRWLPNLAMAMLFTALSLWIVGLKARSIPVYDDTAKAWYAATYALASWFWCYALMGLALRYLDHNSATRRYIADSSYWLYLVHLPIVMALQVAVASLDWPWWIKFGIIMTVGLGLMFASYQYFIRYSFVGTFLNGKRQREPAHRIVYESPPRAAAPQGTPQQ</sequence>
<comment type="caution">
    <text evidence="3">The sequence shown here is derived from an EMBL/GenBank/DDBJ whole genome shotgun (WGS) entry which is preliminary data.</text>
</comment>
<feature type="domain" description="Acyltransferase 3" evidence="2">
    <location>
        <begin position="10"/>
        <end position="370"/>
    </location>
</feature>
<dbReference type="EMBL" id="WWCW01000071">
    <property type="protein sequence ID" value="MYM89340.1"/>
    <property type="molecule type" value="Genomic_DNA"/>
</dbReference>
<feature type="transmembrane region" description="Helical" evidence="1">
    <location>
        <begin position="51"/>
        <end position="74"/>
    </location>
</feature>
<dbReference type="GO" id="GO:0016747">
    <property type="term" value="F:acyltransferase activity, transferring groups other than amino-acyl groups"/>
    <property type="evidence" value="ECO:0007669"/>
    <property type="project" value="InterPro"/>
</dbReference>
<protein>
    <submittedName>
        <fullName evidence="3">Acyltransferase family protein</fullName>
    </submittedName>
</protein>
<feature type="transmembrane region" description="Helical" evidence="1">
    <location>
        <begin position="184"/>
        <end position="205"/>
    </location>
</feature>
<proteinExistence type="predicted"/>
<dbReference type="AlphaFoldDB" id="A0A845G6U4"/>
<feature type="transmembrane region" description="Helical" evidence="1">
    <location>
        <begin position="18"/>
        <end position="39"/>
    </location>
</feature>
<feature type="transmembrane region" description="Helical" evidence="1">
    <location>
        <begin position="289"/>
        <end position="309"/>
    </location>
</feature>
<organism evidence="3 4">
    <name type="scientific">Duganella vulcania</name>
    <dbReference type="NCBI Taxonomy" id="2692166"/>
    <lineage>
        <taxon>Bacteria</taxon>
        <taxon>Pseudomonadati</taxon>
        <taxon>Pseudomonadota</taxon>
        <taxon>Betaproteobacteria</taxon>
        <taxon>Burkholderiales</taxon>
        <taxon>Oxalobacteraceae</taxon>
        <taxon>Telluria group</taxon>
        <taxon>Duganella</taxon>
    </lineage>
</organism>
<evidence type="ECO:0000256" key="1">
    <source>
        <dbReference type="SAM" id="Phobius"/>
    </source>
</evidence>
<dbReference type="Pfam" id="PF01757">
    <property type="entry name" value="Acyl_transf_3"/>
    <property type="match status" value="1"/>
</dbReference>
<dbReference type="InterPro" id="IPR050623">
    <property type="entry name" value="Glucan_succinyl_AcylTrfase"/>
</dbReference>
<keyword evidence="3" id="KW-0012">Acyltransferase</keyword>